<dbReference type="InterPro" id="IPR036890">
    <property type="entry name" value="HATPase_C_sf"/>
</dbReference>
<dbReference type="InterPro" id="IPR004358">
    <property type="entry name" value="Sig_transdc_His_kin-like_C"/>
</dbReference>
<dbReference type="SMART" id="SM00448">
    <property type="entry name" value="REC"/>
    <property type="match status" value="1"/>
</dbReference>
<dbReference type="SUPFAM" id="SSF55781">
    <property type="entry name" value="GAF domain-like"/>
    <property type="match status" value="1"/>
</dbReference>
<dbReference type="SMART" id="SM00387">
    <property type="entry name" value="HATPase_c"/>
    <property type="match status" value="1"/>
</dbReference>
<dbReference type="SUPFAM" id="SSF52172">
    <property type="entry name" value="CheY-like"/>
    <property type="match status" value="1"/>
</dbReference>
<dbReference type="PROSITE" id="PS50109">
    <property type="entry name" value="HIS_KIN"/>
    <property type="match status" value="1"/>
</dbReference>
<dbReference type="InterPro" id="IPR003018">
    <property type="entry name" value="GAF"/>
</dbReference>
<sequence>MKRVALIAVALFLLLTFLLVQTRPALENARHNLDLVRDMVMTQASLQKLVLAARSYLVANDDPIVAAMDRLRDDGMALTRDSNMSPTEMALTDKVAETLRVQESQVFAFTASNATVRNSVAYFSQLIAHSSQRSGPFSDAVGPLANAMMGFAMTTAADADEHLRELLTALDRRVQAQDDDGDMRAMLAHGRMIERTLPAVDQMLRTLAEDRAGQSINALQATLNGEVVQMEAQSARWRLALYTVALGLLGMFVFLYGQVRRSARLLDLRAKSLESRLALEQMVVGLSSMLVGVPADSVQAAIEDGLAILARHFEADRVYFLATHPSYGERHFAIWTADDVPDDEAQLAWAEAALTLFDDESCPRQESVAIVDRVSQLPSGPFRQQFEANGVRSWLGVSVMHRSLVIGIMGLDRLRVEKPWPAENIGLMRMVADTVLQAWQGRLSSLERDRLTSRLHHAQRVQAVGTIASGVAHNFNNILGAILGYAEMALEQTGPGSTAGTYVREILSSGRRAADVVEQILTLSRQRDHHLQQVELGDLLDETIRLLEISLAAKVAYVVHKGTSPLTVAADPAEVQQVIMNLARNAAQAMDGEGQVTISLDLEVVTAPRQLSHGELATGAYARLCVEDHGVGMSRAVIENIFEPFFTTKDAGTGLGLATIRVMVTEHQGAIDVESEPGRGSVFTVYLPHAQQVANLPGRTGSTFQGQGEIVMIVDDEVGLLRITEEAVASMGCEPMGFSDPHAALAALAAAPDRFDLVLTDEVMPRMKGIELAARVNAIVPDLPIVLMTGLVSLPSVELIQRVGIKEVVRKPLLAADLRAVLERQLNPAPQAGTEGRALTSRTR</sequence>
<dbReference type="CDD" id="cd00082">
    <property type="entry name" value="HisKA"/>
    <property type="match status" value="1"/>
</dbReference>
<dbReference type="Pfam" id="PF01590">
    <property type="entry name" value="GAF"/>
    <property type="match status" value="1"/>
</dbReference>
<accession>A0A212RQ26</accession>
<evidence type="ECO:0000259" key="9">
    <source>
        <dbReference type="PROSITE" id="PS50110"/>
    </source>
</evidence>
<dbReference type="Gene3D" id="3.30.565.10">
    <property type="entry name" value="Histidine kinase-like ATPase, C-terminal domain"/>
    <property type="match status" value="1"/>
</dbReference>
<dbReference type="Pfam" id="PF00072">
    <property type="entry name" value="Response_reg"/>
    <property type="match status" value="1"/>
</dbReference>
<dbReference type="SUPFAM" id="SSF47384">
    <property type="entry name" value="Homodimeric domain of signal transducing histidine kinase"/>
    <property type="match status" value="1"/>
</dbReference>
<dbReference type="InterPro" id="IPR001789">
    <property type="entry name" value="Sig_transdc_resp-reg_receiver"/>
</dbReference>
<dbReference type="InterPro" id="IPR003661">
    <property type="entry name" value="HisK_dim/P_dom"/>
</dbReference>
<gene>
    <name evidence="10" type="ORF">SAMN07250955_11222</name>
</gene>
<reference evidence="10 11" key="1">
    <citation type="submission" date="2017-06" db="EMBL/GenBank/DDBJ databases">
        <authorList>
            <person name="Kim H.J."/>
            <person name="Triplett B.A."/>
        </authorList>
    </citation>
    <scope>NUCLEOTIDE SEQUENCE [LARGE SCALE GENOMIC DNA]</scope>
    <source>
        <strain evidence="10 11">B29T1</strain>
    </source>
</reference>
<evidence type="ECO:0000256" key="3">
    <source>
        <dbReference type="ARBA" id="ARBA00022553"/>
    </source>
</evidence>
<evidence type="ECO:0000256" key="4">
    <source>
        <dbReference type="ARBA" id="ARBA00022679"/>
    </source>
</evidence>
<evidence type="ECO:0000259" key="8">
    <source>
        <dbReference type="PROSITE" id="PS50109"/>
    </source>
</evidence>
<feature type="domain" description="Histidine kinase" evidence="8">
    <location>
        <begin position="470"/>
        <end position="691"/>
    </location>
</feature>
<dbReference type="PROSITE" id="PS50110">
    <property type="entry name" value="RESPONSE_REGULATORY"/>
    <property type="match status" value="1"/>
</dbReference>
<dbReference type="SUPFAM" id="SSF55874">
    <property type="entry name" value="ATPase domain of HSP90 chaperone/DNA topoisomerase II/histidine kinase"/>
    <property type="match status" value="1"/>
</dbReference>
<dbReference type="PRINTS" id="PR00344">
    <property type="entry name" value="BCTRLSENSOR"/>
</dbReference>
<dbReference type="InterPro" id="IPR036097">
    <property type="entry name" value="HisK_dim/P_sf"/>
</dbReference>
<keyword evidence="5" id="KW-0418">Kinase</keyword>
<evidence type="ECO:0000256" key="2">
    <source>
        <dbReference type="ARBA" id="ARBA00012438"/>
    </source>
</evidence>
<dbReference type="AlphaFoldDB" id="A0A212RQ26"/>
<dbReference type="GO" id="GO:0000155">
    <property type="term" value="F:phosphorelay sensor kinase activity"/>
    <property type="evidence" value="ECO:0007669"/>
    <property type="project" value="InterPro"/>
</dbReference>
<dbReference type="OrthoDB" id="9796100at2"/>
<dbReference type="RefSeq" id="WP_088562362.1">
    <property type="nucleotide sequence ID" value="NZ_FYEH01000012.1"/>
</dbReference>
<dbReference type="Gene3D" id="3.30.450.40">
    <property type="match status" value="1"/>
</dbReference>
<feature type="domain" description="Response regulatory" evidence="9">
    <location>
        <begin position="710"/>
        <end position="826"/>
    </location>
</feature>
<dbReference type="EMBL" id="FYEH01000012">
    <property type="protein sequence ID" value="SNB74673.1"/>
    <property type="molecule type" value="Genomic_DNA"/>
</dbReference>
<comment type="catalytic activity">
    <reaction evidence="1">
        <text>ATP + protein L-histidine = ADP + protein N-phospho-L-histidine.</text>
        <dbReference type="EC" id="2.7.13.3"/>
    </reaction>
</comment>
<organism evidence="10 11">
    <name type="scientific">Arboricoccus pini</name>
    <dbReference type="NCBI Taxonomy" id="1963835"/>
    <lineage>
        <taxon>Bacteria</taxon>
        <taxon>Pseudomonadati</taxon>
        <taxon>Pseudomonadota</taxon>
        <taxon>Alphaproteobacteria</taxon>
        <taxon>Geminicoccales</taxon>
        <taxon>Geminicoccaceae</taxon>
        <taxon>Arboricoccus</taxon>
    </lineage>
</organism>
<protein>
    <recommendedName>
        <fullName evidence="2">histidine kinase</fullName>
        <ecNumber evidence="2">2.7.13.3</ecNumber>
    </recommendedName>
</protein>
<keyword evidence="4" id="KW-0808">Transferase</keyword>
<dbReference type="InterPro" id="IPR005467">
    <property type="entry name" value="His_kinase_dom"/>
</dbReference>
<dbReference type="PANTHER" id="PTHR43065">
    <property type="entry name" value="SENSOR HISTIDINE KINASE"/>
    <property type="match status" value="1"/>
</dbReference>
<keyword evidence="7" id="KW-1133">Transmembrane helix</keyword>
<dbReference type="InterPro" id="IPR003594">
    <property type="entry name" value="HATPase_dom"/>
</dbReference>
<dbReference type="InterPro" id="IPR045812">
    <property type="entry name" value="DAHL"/>
</dbReference>
<dbReference type="Gene3D" id="3.40.50.2300">
    <property type="match status" value="1"/>
</dbReference>
<evidence type="ECO:0000256" key="6">
    <source>
        <dbReference type="PROSITE-ProRule" id="PRU00169"/>
    </source>
</evidence>
<dbReference type="Proteomes" id="UP000197065">
    <property type="component" value="Unassembled WGS sequence"/>
</dbReference>
<dbReference type="InterPro" id="IPR011006">
    <property type="entry name" value="CheY-like_superfamily"/>
</dbReference>
<evidence type="ECO:0000313" key="11">
    <source>
        <dbReference type="Proteomes" id="UP000197065"/>
    </source>
</evidence>
<dbReference type="EC" id="2.7.13.3" evidence="2"/>
<dbReference type="Gene3D" id="1.10.287.130">
    <property type="match status" value="1"/>
</dbReference>
<dbReference type="InterPro" id="IPR029016">
    <property type="entry name" value="GAF-like_dom_sf"/>
</dbReference>
<keyword evidence="7" id="KW-0472">Membrane</keyword>
<feature type="transmembrane region" description="Helical" evidence="7">
    <location>
        <begin position="239"/>
        <end position="257"/>
    </location>
</feature>
<keyword evidence="11" id="KW-1185">Reference proteome</keyword>
<feature type="modified residue" description="4-aspartylphosphate" evidence="6">
    <location>
        <position position="761"/>
    </location>
</feature>
<dbReference type="CDD" id="cd00156">
    <property type="entry name" value="REC"/>
    <property type="match status" value="1"/>
</dbReference>
<dbReference type="SMART" id="SM00388">
    <property type="entry name" value="HisKA"/>
    <property type="match status" value="1"/>
</dbReference>
<keyword evidence="7" id="KW-0812">Transmembrane</keyword>
<dbReference type="Pfam" id="PF02518">
    <property type="entry name" value="HATPase_c"/>
    <property type="match status" value="1"/>
</dbReference>
<evidence type="ECO:0000256" key="7">
    <source>
        <dbReference type="SAM" id="Phobius"/>
    </source>
</evidence>
<evidence type="ECO:0000313" key="10">
    <source>
        <dbReference type="EMBL" id="SNB74673.1"/>
    </source>
</evidence>
<keyword evidence="3 6" id="KW-0597">Phosphoprotein</keyword>
<evidence type="ECO:0000256" key="5">
    <source>
        <dbReference type="ARBA" id="ARBA00022777"/>
    </source>
</evidence>
<name>A0A212RQ26_9PROT</name>
<dbReference type="Pfam" id="PF00512">
    <property type="entry name" value="HisKA"/>
    <property type="match status" value="1"/>
</dbReference>
<dbReference type="PANTHER" id="PTHR43065:SF42">
    <property type="entry name" value="TWO-COMPONENT SENSOR PPRA"/>
    <property type="match status" value="1"/>
</dbReference>
<proteinExistence type="predicted"/>
<dbReference type="Pfam" id="PF19443">
    <property type="entry name" value="DAHL"/>
    <property type="match status" value="1"/>
</dbReference>
<evidence type="ECO:0000256" key="1">
    <source>
        <dbReference type="ARBA" id="ARBA00000085"/>
    </source>
</evidence>